<reference evidence="2 3" key="1">
    <citation type="journal article" date="2009" name="Stand. Genomic Sci.">
        <title>Complete genome sequence of Catenulispora acidiphila type strain (ID 139908).</title>
        <authorList>
            <person name="Copeland A."/>
            <person name="Lapidus A."/>
            <person name="Glavina Del Rio T."/>
            <person name="Nolan M."/>
            <person name="Lucas S."/>
            <person name="Chen F."/>
            <person name="Tice H."/>
            <person name="Cheng J.F."/>
            <person name="Bruce D."/>
            <person name="Goodwin L."/>
            <person name="Pitluck S."/>
            <person name="Mikhailova N."/>
            <person name="Pati A."/>
            <person name="Ivanova N."/>
            <person name="Mavromatis K."/>
            <person name="Chen A."/>
            <person name="Palaniappan K."/>
            <person name="Chain P."/>
            <person name="Land M."/>
            <person name="Hauser L."/>
            <person name="Chang Y.J."/>
            <person name="Jeffries C.D."/>
            <person name="Chertkov O."/>
            <person name="Brettin T."/>
            <person name="Detter J.C."/>
            <person name="Han C."/>
            <person name="Ali Z."/>
            <person name="Tindall B.J."/>
            <person name="Goker M."/>
            <person name="Bristow J."/>
            <person name="Eisen J.A."/>
            <person name="Markowitz V."/>
            <person name="Hugenholtz P."/>
            <person name="Kyrpides N.C."/>
            <person name="Klenk H.P."/>
        </authorList>
    </citation>
    <scope>NUCLEOTIDE SEQUENCE [LARGE SCALE GENOMIC DNA]</scope>
    <source>
        <strain evidence="3">DSM 44928 / JCM 14897 / NBRC 102108 / NRRL B-24433 / ID139908</strain>
    </source>
</reference>
<evidence type="ECO:0000313" key="3">
    <source>
        <dbReference type="Proteomes" id="UP000000851"/>
    </source>
</evidence>
<proteinExistence type="predicted"/>
<dbReference type="InParanoid" id="C7QCZ8"/>
<sequence length="137" mass="14929">MSSDQDSEDDPDEPFIPLGSEELPAEPPADDTRGAHTAIARSLYPNIPRVLRKEARSFFDGAMYAYTEGDLPGARLSFLAVAAIGDPDTAPAALVFLGVIAFRRRDAIEARMWFTRAASGPDDHWALVAAQELRRLG</sequence>
<accession>C7QCZ8</accession>
<keyword evidence="3" id="KW-1185">Reference proteome</keyword>
<protein>
    <recommendedName>
        <fullName evidence="4">Sel1 repeat family protein</fullName>
    </recommendedName>
</protein>
<feature type="compositionally biased region" description="Acidic residues" evidence="1">
    <location>
        <begin position="1"/>
        <end position="13"/>
    </location>
</feature>
<dbReference type="EMBL" id="CP001700">
    <property type="protein sequence ID" value="ACU70708.1"/>
    <property type="molecule type" value="Genomic_DNA"/>
</dbReference>
<dbReference type="Proteomes" id="UP000000851">
    <property type="component" value="Chromosome"/>
</dbReference>
<gene>
    <name evidence="2" type="ordered locus">Caci_1787</name>
</gene>
<evidence type="ECO:0008006" key="4">
    <source>
        <dbReference type="Google" id="ProtNLM"/>
    </source>
</evidence>
<organism evidence="2 3">
    <name type="scientific">Catenulispora acidiphila (strain DSM 44928 / JCM 14897 / NBRC 102108 / NRRL B-24433 / ID139908)</name>
    <dbReference type="NCBI Taxonomy" id="479433"/>
    <lineage>
        <taxon>Bacteria</taxon>
        <taxon>Bacillati</taxon>
        <taxon>Actinomycetota</taxon>
        <taxon>Actinomycetes</taxon>
        <taxon>Catenulisporales</taxon>
        <taxon>Catenulisporaceae</taxon>
        <taxon>Catenulispora</taxon>
    </lineage>
</organism>
<dbReference type="HOGENOM" id="CLU_1861604_0_0_11"/>
<dbReference type="STRING" id="479433.Caci_1787"/>
<evidence type="ECO:0000256" key="1">
    <source>
        <dbReference type="SAM" id="MobiDB-lite"/>
    </source>
</evidence>
<feature type="region of interest" description="Disordered" evidence="1">
    <location>
        <begin position="1"/>
        <end position="34"/>
    </location>
</feature>
<dbReference type="OrthoDB" id="8561742at2"/>
<evidence type="ECO:0000313" key="2">
    <source>
        <dbReference type="EMBL" id="ACU70708.1"/>
    </source>
</evidence>
<name>C7QCZ8_CATAD</name>
<dbReference type="SUPFAM" id="SSF81901">
    <property type="entry name" value="HCP-like"/>
    <property type="match status" value="1"/>
</dbReference>
<dbReference type="KEGG" id="cai:Caci_1787"/>
<dbReference type="RefSeq" id="WP_012786002.1">
    <property type="nucleotide sequence ID" value="NC_013131.1"/>
</dbReference>
<dbReference type="AlphaFoldDB" id="C7QCZ8"/>